<dbReference type="InterPro" id="IPR022417">
    <property type="entry name" value="Porphobilin_deaminase_N"/>
</dbReference>
<protein>
    <recommendedName>
        <fullName evidence="8">Porphobilinogen deaminase</fullName>
        <shortName evidence="8">PBG</shortName>
        <ecNumber evidence="8">2.5.1.61</ecNumber>
    </recommendedName>
    <alternativeName>
        <fullName evidence="8">Hydroxymethylbilane synthase</fullName>
        <shortName evidence="8">HMBS</shortName>
    </alternativeName>
    <alternativeName>
        <fullName evidence="8">Pre-uroporphyrinogen synthase</fullName>
    </alternativeName>
</protein>
<proteinExistence type="inferred from homology"/>
<name>A0A7V3YEY4_9BACT</name>
<comment type="catalytic activity">
    <reaction evidence="7 8">
        <text>4 porphobilinogen + H2O = hydroxymethylbilane + 4 NH4(+)</text>
        <dbReference type="Rhea" id="RHEA:13185"/>
        <dbReference type="ChEBI" id="CHEBI:15377"/>
        <dbReference type="ChEBI" id="CHEBI:28938"/>
        <dbReference type="ChEBI" id="CHEBI:57845"/>
        <dbReference type="ChEBI" id="CHEBI:58126"/>
        <dbReference type="EC" id="2.5.1.61"/>
    </reaction>
</comment>
<dbReference type="PIRSF" id="PIRSF001438">
    <property type="entry name" value="4pyrrol_synth_OHMeBilane_synth"/>
    <property type="match status" value="1"/>
</dbReference>
<dbReference type="InterPro" id="IPR000860">
    <property type="entry name" value="HemC"/>
</dbReference>
<evidence type="ECO:0000256" key="1">
    <source>
        <dbReference type="ARBA" id="ARBA00002869"/>
    </source>
</evidence>
<reference evidence="10" key="1">
    <citation type="journal article" date="2020" name="mSystems">
        <title>Genome- and Community-Level Interaction Insights into Carbon Utilization and Element Cycling Functions of Hydrothermarchaeota in Hydrothermal Sediment.</title>
        <authorList>
            <person name="Zhou Z."/>
            <person name="Liu Y."/>
            <person name="Xu W."/>
            <person name="Pan J."/>
            <person name="Luo Z.H."/>
            <person name="Li M."/>
        </authorList>
    </citation>
    <scope>NUCLEOTIDE SEQUENCE [LARGE SCALE GENOMIC DNA]</scope>
    <source>
        <strain evidence="10">SpSt-747</strain>
    </source>
</reference>
<comment type="pathway">
    <text evidence="2">Porphyrin-containing compound metabolism; protoporphyrin-IX biosynthesis; coproporphyrinogen-III from 5-aminolevulinate: step 2/4.</text>
</comment>
<evidence type="ECO:0000256" key="2">
    <source>
        <dbReference type="ARBA" id="ARBA00004735"/>
    </source>
</evidence>
<organism evidence="10">
    <name type="scientific">Candidatus Caldatribacterium californiense</name>
    <dbReference type="NCBI Taxonomy" id="1454726"/>
    <lineage>
        <taxon>Bacteria</taxon>
        <taxon>Pseudomonadati</taxon>
        <taxon>Atribacterota</taxon>
        <taxon>Atribacteria</taxon>
        <taxon>Atribacterales</taxon>
        <taxon>Candidatus Caldatribacteriaceae</taxon>
        <taxon>Candidatus Caldatribacterium</taxon>
    </lineage>
</organism>
<evidence type="ECO:0000256" key="5">
    <source>
        <dbReference type="ARBA" id="ARBA00022679"/>
    </source>
</evidence>
<dbReference type="PRINTS" id="PR00151">
    <property type="entry name" value="PORPHBDMNASE"/>
</dbReference>
<dbReference type="Gene3D" id="3.40.190.10">
    <property type="entry name" value="Periplasmic binding protein-like II"/>
    <property type="match status" value="2"/>
</dbReference>
<evidence type="ECO:0000256" key="3">
    <source>
        <dbReference type="ARBA" id="ARBA00005638"/>
    </source>
</evidence>
<comment type="cofactor">
    <cofactor evidence="8">
        <name>dipyrromethane</name>
        <dbReference type="ChEBI" id="CHEBI:60342"/>
    </cofactor>
    <text evidence="8">Binds 1 dipyrromethane group covalently.</text>
</comment>
<evidence type="ECO:0000256" key="6">
    <source>
        <dbReference type="ARBA" id="ARBA00023244"/>
    </source>
</evidence>
<evidence type="ECO:0000313" key="10">
    <source>
        <dbReference type="EMBL" id="HGI29767.1"/>
    </source>
</evidence>
<dbReference type="SUPFAM" id="SSF54782">
    <property type="entry name" value="Porphobilinogen deaminase (hydroxymethylbilane synthase), C-terminal domain"/>
    <property type="match status" value="1"/>
</dbReference>
<comment type="similarity">
    <text evidence="3 8">Belongs to the HMBS family.</text>
</comment>
<comment type="function">
    <text evidence="1 8">Tetrapolymerization of the monopyrrole PBG into the hydroxymethylbilane pre-uroporphyrinogen in several discrete steps.</text>
</comment>
<dbReference type="GO" id="GO:0004418">
    <property type="term" value="F:hydroxymethylbilane synthase activity"/>
    <property type="evidence" value="ECO:0007669"/>
    <property type="project" value="UniProtKB-UniRule"/>
</dbReference>
<dbReference type="InterPro" id="IPR036803">
    <property type="entry name" value="Porphobilinogen_deaminase_C_sf"/>
</dbReference>
<accession>A0A7V3YEY4</accession>
<dbReference type="NCBIfam" id="TIGR00212">
    <property type="entry name" value="hemC"/>
    <property type="match status" value="1"/>
</dbReference>
<comment type="caution">
    <text evidence="10">The sequence shown here is derived from an EMBL/GenBank/DDBJ whole genome shotgun (WGS) entry which is preliminary data.</text>
</comment>
<dbReference type="Pfam" id="PF01379">
    <property type="entry name" value="Porphobil_deam"/>
    <property type="match status" value="1"/>
</dbReference>
<feature type="domain" description="Porphobilinogen deaminase N-terminal" evidence="9">
    <location>
        <begin position="5"/>
        <end position="204"/>
    </location>
</feature>
<dbReference type="HAMAP" id="MF_00260">
    <property type="entry name" value="Porphobil_deam"/>
    <property type="match status" value="1"/>
</dbReference>
<comment type="miscellaneous">
    <text evidence="8">The porphobilinogen subunits are added to the dipyrromethane group.</text>
</comment>
<dbReference type="EMBL" id="DTFV01000004">
    <property type="protein sequence ID" value="HGI29767.1"/>
    <property type="molecule type" value="Genomic_DNA"/>
</dbReference>
<dbReference type="GO" id="GO:0006782">
    <property type="term" value="P:protoporphyrinogen IX biosynthetic process"/>
    <property type="evidence" value="ECO:0007669"/>
    <property type="project" value="UniProtKB-UniRule"/>
</dbReference>
<dbReference type="SUPFAM" id="SSF53850">
    <property type="entry name" value="Periplasmic binding protein-like II"/>
    <property type="match status" value="1"/>
</dbReference>
<dbReference type="GO" id="GO:0005737">
    <property type="term" value="C:cytoplasm"/>
    <property type="evidence" value="ECO:0007669"/>
    <property type="project" value="UniProtKB-UniRule"/>
</dbReference>
<comment type="subunit">
    <text evidence="4 8">Monomer.</text>
</comment>
<dbReference type="PANTHER" id="PTHR11557">
    <property type="entry name" value="PORPHOBILINOGEN DEAMINASE"/>
    <property type="match status" value="1"/>
</dbReference>
<sequence>MKQVIRVGTRGSMLALKQTEEVVTALQNVFPSAVIRVITVQTRGDMHHDLTPPRTQGMFVKELEEALLQGSIDIAVHSLKDLPTTSPPGLIIAAILPRKDPRDCLVSRSGQKLLKLPPGSSVGTGSPRRAVQILKKRPDIHVVPLRGNVTTRMAKMREGRVDALVLAYAGLLRLGLDGEVTEVFDPWNFVPAPSQGVIACETRCGEGWEELLAPLHHPETAQAVGIERLFLTCVGGGCQKAVGAFAEVQNGWVRLVGMLEGKVGWREGPLATRETMVQDLAQELGGKR</sequence>
<evidence type="ECO:0000256" key="8">
    <source>
        <dbReference type="HAMAP-Rule" id="MF_00260"/>
    </source>
</evidence>
<feature type="modified residue" description="S-(dipyrrolylmethanemethyl)cysteine" evidence="8">
    <location>
        <position position="238"/>
    </location>
</feature>
<dbReference type="EC" id="2.5.1.61" evidence="8"/>
<keyword evidence="6 8" id="KW-0627">Porphyrin biosynthesis</keyword>
<keyword evidence="5 8" id="KW-0808">Transferase</keyword>
<gene>
    <name evidence="8 10" type="primary">hemC</name>
    <name evidence="10" type="ORF">ENV30_00365</name>
</gene>
<evidence type="ECO:0000256" key="4">
    <source>
        <dbReference type="ARBA" id="ARBA00011245"/>
    </source>
</evidence>
<dbReference type="FunFam" id="3.40.190.10:FF:000005">
    <property type="entry name" value="Porphobilinogen deaminase"/>
    <property type="match status" value="1"/>
</dbReference>
<evidence type="ECO:0000259" key="9">
    <source>
        <dbReference type="Pfam" id="PF01379"/>
    </source>
</evidence>
<dbReference type="Gene3D" id="3.30.160.40">
    <property type="entry name" value="Porphobilinogen deaminase, C-terminal domain"/>
    <property type="match status" value="1"/>
</dbReference>
<dbReference type="AlphaFoldDB" id="A0A7V3YEY4"/>
<evidence type="ECO:0000256" key="7">
    <source>
        <dbReference type="ARBA" id="ARBA00048169"/>
    </source>
</evidence>
<dbReference type="PANTHER" id="PTHR11557:SF0">
    <property type="entry name" value="PORPHOBILINOGEN DEAMINASE"/>
    <property type="match status" value="1"/>
</dbReference>